<dbReference type="PANTHER" id="PTHR43677:SF4">
    <property type="entry name" value="QUINONE OXIDOREDUCTASE-LIKE PROTEIN 2"/>
    <property type="match status" value="1"/>
</dbReference>
<dbReference type="SUPFAM" id="SSF51735">
    <property type="entry name" value="NAD(P)-binding Rossmann-fold domains"/>
    <property type="match status" value="1"/>
</dbReference>
<dbReference type="InterPro" id="IPR051397">
    <property type="entry name" value="Zn-ADH-like_protein"/>
</dbReference>
<dbReference type="InterPro" id="IPR036291">
    <property type="entry name" value="NAD(P)-bd_dom_sf"/>
</dbReference>
<dbReference type="InterPro" id="IPR013154">
    <property type="entry name" value="ADH-like_N"/>
</dbReference>
<dbReference type="Proteomes" id="UP000050920">
    <property type="component" value="Unassembled WGS sequence"/>
</dbReference>
<feature type="domain" description="Enoyl reductase (ER)" evidence="1">
    <location>
        <begin position="10"/>
        <end position="302"/>
    </location>
</feature>
<dbReference type="EMBL" id="AYGX02000040">
    <property type="protein sequence ID" value="KRO28494.1"/>
    <property type="molecule type" value="Genomic_DNA"/>
</dbReference>
<accession>A0A0R2NS57</accession>
<name>A0A0R2NS57_9LACO</name>
<proteinExistence type="predicted"/>
<protein>
    <submittedName>
        <fullName evidence="2">Oxidoreductase</fullName>
    </submittedName>
</protein>
<gene>
    <name evidence="2" type="ORF">DY78_GL002336</name>
</gene>
<evidence type="ECO:0000313" key="2">
    <source>
        <dbReference type="EMBL" id="KRO28494.1"/>
    </source>
</evidence>
<dbReference type="AlphaFoldDB" id="A0A0R2NS57"/>
<sequence length="304" mass="32247">MLAYGYRKFGGPAVFETLTQPTLTPTANQIVVDTLAVNLNDEDRIERLGTNADVPLPMIPGHDVVGRVSAVGSAVTDVALDTIVAAHTEHTYAEQVCLNADRAVPVPDGLTPTQAVSVITPGITAYKAVRYFADVQANQTVIVKGAAGGVGTMAVQLAQRMGAHVIAVASQQHADEMAALGVQQFVAYDHHNPAHVLADQGDVVINVALNGVDGKADLAMAKFDATIASVATRLPATSKSIRFRSIHETNAISDQAALQMLFKLLATDQLITQIGYQLPFTLDGFIQGHTLLDEPHDGRIVIEK</sequence>
<dbReference type="SUPFAM" id="SSF50129">
    <property type="entry name" value="GroES-like"/>
    <property type="match status" value="1"/>
</dbReference>
<dbReference type="Gene3D" id="3.90.180.10">
    <property type="entry name" value="Medium-chain alcohol dehydrogenases, catalytic domain"/>
    <property type="match status" value="1"/>
</dbReference>
<dbReference type="CDD" id="cd05289">
    <property type="entry name" value="MDR_like_2"/>
    <property type="match status" value="1"/>
</dbReference>
<comment type="caution">
    <text evidence="2">The sequence shown here is derived from an EMBL/GenBank/DDBJ whole genome shotgun (WGS) entry which is preliminary data.</text>
</comment>
<dbReference type="GO" id="GO:0016491">
    <property type="term" value="F:oxidoreductase activity"/>
    <property type="evidence" value="ECO:0007669"/>
    <property type="project" value="InterPro"/>
</dbReference>
<dbReference type="Pfam" id="PF00107">
    <property type="entry name" value="ADH_zinc_N"/>
    <property type="match status" value="1"/>
</dbReference>
<reference evidence="2 3" key="1">
    <citation type="journal article" date="2015" name="Genome Announc.">
        <title>Expanding the biotechnology potential of lactobacilli through comparative genomics of 213 strains and associated genera.</title>
        <authorList>
            <person name="Sun Z."/>
            <person name="Harris H.M."/>
            <person name="McCann A."/>
            <person name="Guo C."/>
            <person name="Argimon S."/>
            <person name="Zhang W."/>
            <person name="Yang X."/>
            <person name="Jeffery I.B."/>
            <person name="Cooney J.C."/>
            <person name="Kagawa T.F."/>
            <person name="Liu W."/>
            <person name="Song Y."/>
            <person name="Salvetti E."/>
            <person name="Wrobel A."/>
            <person name="Rasinkangas P."/>
            <person name="Parkhill J."/>
            <person name="Rea M.C."/>
            <person name="O'Sullivan O."/>
            <person name="Ritari J."/>
            <person name="Douillard F.P."/>
            <person name="Paul Ross R."/>
            <person name="Yang R."/>
            <person name="Briner A.E."/>
            <person name="Felis G.E."/>
            <person name="de Vos W.M."/>
            <person name="Barrangou R."/>
            <person name="Klaenhammer T.R."/>
            <person name="Caufield P.W."/>
            <person name="Cui Y."/>
            <person name="Zhang H."/>
            <person name="O'Toole P.W."/>
        </authorList>
    </citation>
    <scope>NUCLEOTIDE SEQUENCE [LARGE SCALE GENOMIC DNA]</scope>
    <source>
        <strain evidence="2 3">DSM 21115</strain>
    </source>
</reference>
<keyword evidence="3" id="KW-1185">Reference proteome</keyword>
<dbReference type="InterPro" id="IPR011032">
    <property type="entry name" value="GroES-like_sf"/>
</dbReference>
<dbReference type="InterPro" id="IPR020843">
    <property type="entry name" value="ER"/>
</dbReference>
<dbReference type="SMART" id="SM00829">
    <property type="entry name" value="PKS_ER"/>
    <property type="match status" value="1"/>
</dbReference>
<dbReference type="InterPro" id="IPR013149">
    <property type="entry name" value="ADH-like_C"/>
</dbReference>
<organism evidence="2 3">
    <name type="scientific">Lactiplantibacillus fabifermentans DSM 21115</name>
    <dbReference type="NCBI Taxonomy" id="1413187"/>
    <lineage>
        <taxon>Bacteria</taxon>
        <taxon>Bacillati</taxon>
        <taxon>Bacillota</taxon>
        <taxon>Bacilli</taxon>
        <taxon>Lactobacillales</taxon>
        <taxon>Lactobacillaceae</taxon>
        <taxon>Lactiplantibacillus</taxon>
    </lineage>
</organism>
<dbReference type="Gene3D" id="3.40.50.720">
    <property type="entry name" value="NAD(P)-binding Rossmann-like Domain"/>
    <property type="match status" value="1"/>
</dbReference>
<dbReference type="Pfam" id="PF08240">
    <property type="entry name" value="ADH_N"/>
    <property type="match status" value="1"/>
</dbReference>
<dbReference type="RefSeq" id="WP_024624924.1">
    <property type="nucleotide sequence ID" value="NZ_AYGX02000040.1"/>
</dbReference>
<evidence type="ECO:0000259" key="1">
    <source>
        <dbReference type="SMART" id="SM00829"/>
    </source>
</evidence>
<dbReference type="PANTHER" id="PTHR43677">
    <property type="entry name" value="SHORT-CHAIN DEHYDROGENASE/REDUCTASE"/>
    <property type="match status" value="1"/>
</dbReference>
<evidence type="ECO:0000313" key="3">
    <source>
        <dbReference type="Proteomes" id="UP000050920"/>
    </source>
</evidence>